<dbReference type="PANTHER" id="PTHR23044">
    <property type="entry name" value="3'-5' EXONUCLEASE ERI1-RELATED"/>
    <property type="match status" value="1"/>
</dbReference>
<dbReference type="InterPro" id="IPR036397">
    <property type="entry name" value="RNaseH_sf"/>
</dbReference>
<dbReference type="CDD" id="cd06133">
    <property type="entry name" value="ERI-1_3'hExo_like"/>
    <property type="match status" value="1"/>
</dbReference>
<dbReference type="InterPro" id="IPR047201">
    <property type="entry name" value="ERI-1_3'hExo-like"/>
</dbReference>
<dbReference type="InterPro" id="IPR012337">
    <property type="entry name" value="RNaseH-like_sf"/>
</dbReference>
<reference evidence="4 5" key="1">
    <citation type="submission" date="2024-01" db="EMBL/GenBank/DDBJ databases">
        <authorList>
            <person name="Waweru B."/>
        </authorList>
    </citation>
    <scope>NUCLEOTIDE SEQUENCE [LARGE SCALE GENOMIC DNA]</scope>
</reference>
<dbReference type="EMBL" id="CAWUPB010000209">
    <property type="protein sequence ID" value="CAK7323950.1"/>
    <property type="molecule type" value="Genomic_DNA"/>
</dbReference>
<sequence length="311" mass="35598">MSFPRVPPLSRIPSYLNKSNNFHLHHTHFIPISKSQQQPTNQTVRSLTNFNVPIQSQSPSALPSPMPSSPIDNANSTQRIFLIVIAYGNYVVVIQIDDSAHLERFNHDCSKDFQVSAADFERKRPQDFDFFLVLDLEGKVEILEFPVLIIDAKNMGVVDLFHRFVRPTAMSEQRVNEYIHNKYGKFGVDRVWHDTALPFNEVLQKFESWLTQHNLWEKMHGGLLNRAAFQARGMRTMMQQLKIPMVGSHHLGLDDTKNIARVLIRMLADGAVVPITAWRKPEHSSIYQPRLTISLLVKYTSTGVRGTKAKN</sequence>
<dbReference type="GO" id="GO:0003676">
    <property type="term" value="F:nucleic acid binding"/>
    <property type="evidence" value="ECO:0007669"/>
    <property type="project" value="InterPro"/>
</dbReference>
<organism evidence="4 5">
    <name type="scientific">Dovyalis caffra</name>
    <dbReference type="NCBI Taxonomy" id="77055"/>
    <lineage>
        <taxon>Eukaryota</taxon>
        <taxon>Viridiplantae</taxon>
        <taxon>Streptophyta</taxon>
        <taxon>Embryophyta</taxon>
        <taxon>Tracheophyta</taxon>
        <taxon>Spermatophyta</taxon>
        <taxon>Magnoliopsida</taxon>
        <taxon>eudicotyledons</taxon>
        <taxon>Gunneridae</taxon>
        <taxon>Pentapetalae</taxon>
        <taxon>rosids</taxon>
        <taxon>fabids</taxon>
        <taxon>Malpighiales</taxon>
        <taxon>Salicaceae</taxon>
        <taxon>Flacourtieae</taxon>
        <taxon>Dovyalis</taxon>
    </lineage>
</organism>
<gene>
    <name evidence="4" type="ORF">DCAF_LOCUS1580</name>
</gene>
<dbReference type="Gene3D" id="3.30.420.10">
    <property type="entry name" value="Ribonuclease H-like superfamily/Ribonuclease H"/>
    <property type="match status" value="2"/>
</dbReference>
<evidence type="ECO:0000256" key="3">
    <source>
        <dbReference type="ARBA" id="ARBA00022839"/>
    </source>
</evidence>
<evidence type="ECO:0008006" key="6">
    <source>
        <dbReference type="Google" id="ProtNLM"/>
    </source>
</evidence>
<dbReference type="InterPro" id="IPR051274">
    <property type="entry name" value="3-5_Exoribonuclease"/>
</dbReference>
<evidence type="ECO:0000313" key="5">
    <source>
        <dbReference type="Proteomes" id="UP001314170"/>
    </source>
</evidence>
<dbReference type="Proteomes" id="UP001314170">
    <property type="component" value="Unassembled WGS sequence"/>
</dbReference>
<dbReference type="GO" id="GO:0000175">
    <property type="term" value="F:3'-5'-RNA exonuclease activity"/>
    <property type="evidence" value="ECO:0007669"/>
    <property type="project" value="InterPro"/>
</dbReference>
<keyword evidence="3" id="KW-0269">Exonuclease</keyword>
<keyword evidence="5" id="KW-1185">Reference proteome</keyword>
<proteinExistence type="predicted"/>
<name>A0AAV1QUI5_9ROSI</name>
<protein>
    <recommendedName>
        <fullName evidence="6">Exonuclease domain-containing protein</fullName>
    </recommendedName>
</protein>
<dbReference type="SUPFAM" id="SSF53098">
    <property type="entry name" value="Ribonuclease H-like"/>
    <property type="match status" value="1"/>
</dbReference>
<keyword evidence="1" id="KW-0540">Nuclease</keyword>
<keyword evidence="2" id="KW-0378">Hydrolase</keyword>
<evidence type="ECO:0000256" key="2">
    <source>
        <dbReference type="ARBA" id="ARBA00022801"/>
    </source>
</evidence>
<evidence type="ECO:0000256" key="1">
    <source>
        <dbReference type="ARBA" id="ARBA00022722"/>
    </source>
</evidence>
<comment type="caution">
    <text evidence="4">The sequence shown here is derived from an EMBL/GenBank/DDBJ whole genome shotgun (WGS) entry which is preliminary data.</text>
</comment>
<dbReference type="AlphaFoldDB" id="A0AAV1QUI5"/>
<accession>A0AAV1QUI5</accession>
<dbReference type="PANTHER" id="PTHR23044:SF61">
    <property type="entry name" value="3'-5' EXORIBONUCLEASE 1-RELATED"/>
    <property type="match status" value="1"/>
</dbReference>
<evidence type="ECO:0000313" key="4">
    <source>
        <dbReference type="EMBL" id="CAK7323950.1"/>
    </source>
</evidence>